<dbReference type="EMBL" id="JABAYA010000022">
    <property type="protein sequence ID" value="KAF7729743.1"/>
    <property type="molecule type" value="Genomic_DNA"/>
</dbReference>
<dbReference type="InterPro" id="IPR029063">
    <property type="entry name" value="SAM-dependent_MTases_sf"/>
</dbReference>
<keyword evidence="11" id="KW-1185">Reference proteome</keyword>
<evidence type="ECO:0000256" key="5">
    <source>
        <dbReference type="ARBA" id="ARBA00022747"/>
    </source>
</evidence>
<organism evidence="10 11">
    <name type="scientific">Apophysomyces ossiformis</name>
    <dbReference type="NCBI Taxonomy" id="679940"/>
    <lineage>
        <taxon>Eukaryota</taxon>
        <taxon>Fungi</taxon>
        <taxon>Fungi incertae sedis</taxon>
        <taxon>Mucoromycota</taxon>
        <taxon>Mucoromycotina</taxon>
        <taxon>Mucoromycetes</taxon>
        <taxon>Mucorales</taxon>
        <taxon>Mucorineae</taxon>
        <taxon>Mucoraceae</taxon>
        <taxon>Apophysomyces</taxon>
    </lineage>
</organism>
<evidence type="ECO:0000259" key="8">
    <source>
        <dbReference type="Pfam" id="PF07669"/>
    </source>
</evidence>
<evidence type="ECO:0000256" key="7">
    <source>
        <dbReference type="ARBA" id="ARBA00047942"/>
    </source>
</evidence>
<evidence type="ECO:0000256" key="4">
    <source>
        <dbReference type="ARBA" id="ARBA00022691"/>
    </source>
</evidence>
<reference evidence="10" key="1">
    <citation type="submission" date="2020-01" db="EMBL/GenBank/DDBJ databases">
        <title>Genome Sequencing of Three Apophysomyces-Like Fungal Strains Confirms a Novel Fungal Genus in the Mucoromycota with divergent Burkholderia-like Endosymbiotic Bacteria.</title>
        <authorList>
            <person name="Stajich J.E."/>
            <person name="Macias A.M."/>
            <person name="Carter-House D."/>
            <person name="Lovett B."/>
            <person name="Kasson L.R."/>
            <person name="Berry K."/>
            <person name="Grigoriev I."/>
            <person name="Chang Y."/>
            <person name="Spatafora J."/>
            <person name="Kasson M.T."/>
        </authorList>
    </citation>
    <scope>NUCLEOTIDE SEQUENCE</scope>
    <source>
        <strain evidence="10">NRRL A-21654</strain>
    </source>
</reference>
<dbReference type="GO" id="GO:0003677">
    <property type="term" value="F:DNA binding"/>
    <property type="evidence" value="ECO:0007669"/>
    <property type="project" value="UniProtKB-KW"/>
</dbReference>
<accession>A0A8H7BXU6</accession>
<dbReference type="PANTHER" id="PTHR33841">
    <property type="entry name" value="DNA METHYLTRANSFERASE YEEA-RELATED"/>
    <property type="match status" value="1"/>
</dbReference>
<dbReference type="GO" id="GO:0032259">
    <property type="term" value="P:methylation"/>
    <property type="evidence" value="ECO:0007669"/>
    <property type="project" value="UniProtKB-KW"/>
</dbReference>
<feature type="domain" description="TaqI-like C-terminal specificity" evidence="9">
    <location>
        <begin position="866"/>
        <end position="938"/>
    </location>
</feature>
<sequence length="1106" mass="127304">MNRLEISNPDDQSSCSSYEQYSLLNCLTVNTDGSKIPEMLEKSAAGSTLGECLTLLHGPEAPASPVPNAEGHKRKWLDVVLDHPRDCDLKNATQSSKQLRGSMDLERLSMLDKPSLSSGYYAWSIADEKKLYVKDVSMKDTSNTVTTTDITEDDVKAVVNILGTVLQQVKEDVRRDMMSKIGDNGSTYVPSAAIQFLLRLNHTETSNDIDSPRATALATELYCLMTGFMTVYLVFIEILLQELLPGSSLEAYMECFAEDNVFRLPDDIFLWHHLHSRRQTTILDDLRQRLKVSGIRFRSLQLVDSIFSRFYTTHFLEAAAQKHRKDHGQFYTPQSVVRFMWNRCLSPKDRKGGHVPRVFDPCMGIGSFLCEFLTGLIDTSLRTPSICNSAERLEQLLHDIAENVWGVEIDPFAYHLGKLNFMVHLFPLYRRLVDLNRNQIPRIGRLRLFCNDTLKLTEQHGASLTNVISAWERDQLRQLRDATIKFDYIVTNPPYMIRKTGFITVPDPALYDDHVLGGKGTQAYMYFMWIALQRCNENGGQVCLITPSQWMVLEFAEHLRSWIWQHCEMTEIFQFEPYKVWPKVQTDSLIFCLRMRSSSNQITETKFLRHLSRKMTLEDILRSYASFDKRNPDPLITYKITPTNATFVHKSNHASFSFLSPTSSVSDRLVSLTGHLPKLCDGELRTCDTVSPEAPLVWHRGPNTHPVYALVVRTRWALDTFGKDTCERWLRPVFYWSGKSSSTSADQTSSKEALFWHNRDALRLSKENSPAEAYVPFGRVDEQDGKTSFYSMILVDKEGAARLTNEHKEYGDTARDAALHRYLSEARSLLQPNKTDRQLAWCHFNKCGIEIPVKIVHPINFGYFTRTQPRQRFFIDREQQCLTNQCMYFTIKPECNLSAEYFCGILNSSTLQFFIRDNCYYDQQGRTRFFGKHMARIPFSPPNAIHAAAMTSCVQDLIATREWIYGIIRLAGLRTTMEKVRRCDWDIREADKALMTPYNGTDWRQRVRLDKTHWIDRQMHEDSTRSARVSMAEDLTRLLKIASLFQYCIDHMAYAIYNIPVDLQQGLEQELGLALTEAWQETVHAQTMPVEQWWPDALELARSIVG</sequence>
<keyword evidence="5" id="KW-0680">Restriction system</keyword>
<name>A0A8H7BXU6_9FUNG</name>
<dbReference type="PRINTS" id="PR00507">
    <property type="entry name" value="N12N6MTFRASE"/>
</dbReference>
<evidence type="ECO:0000259" key="9">
    <source>
        <dbReference type="Pfam" id="PF12950"/>
    </source>
</evidence>
<evidence type="ECO:0000313" key="10">
    <source>
        <dbReference type="EMBL" id="KAF7729743.1"/>
    </source>
</evidence>
<dbReference type="InterPro" id="IPR002052">
    <property type="entry name" value="DNA_methylase_N6_adenine_CS"/>
</dbReference>
<dbReference type="InterPro" id="IPR011639">
    <property type="entry name" value="MethylTrfase_TaqI-like_dom"/>
</dbReference>
<evidence type="ECO:0000313" key="11">
    <source>
        <dbReference type="Proteomes" id="UP000605846"/>
    </source>
</evidence>
<dbReference type="Pfam" id="PF07669">
    <property type="entry name" value="Eco57I"/>
    <property type="match status" value="1"/>
</dbReference>
<dbReference type="InterPro" id="IPR050953">
    <property type="entry name" value="N4_N6_ade-DNA_methylase"/>
</dbReference>
<dbReference type="Pfam" id="PF12950">
    <property type="entry name" value="TaqI_C"/>
    <property type="match status" value="1"/>
</dbReference>
<dbReference type="AlphaFoldDB" id="A0A8H7BXU6"/>
<protein>
    <recommendedName>
        <fullName evidence="1">site-specific DNA-methyltransferase (adenine-specific)</fullName>
        <ecNumber evidence="1">2.1.1.72</ecNumber>
    </recommendedName>
</protein>
<keyword evidence="4" id="KW-0949">S-adenosyl-L-methionine</keyword>
<keyword evidence="3" id="KW-0808">Transferase</keyword>
<feature type="domain" description="Type II methyltransferase M.TaqI-like" evidence="8">
    <location>
        <begin position="402"/>
        <end position="581"/>
    </location>
</feature>
<proteinExistence type="predicted"/>
<comment type="caution">
    <text evidence="10">The sequence shown here is derived from an EMBL/GenBank/DDBJ whole genome shotgun (WGS) entry which is preliminary data.</text>
</comment>
<dbReference type="Gene3D" id="3.40.50.150">
    <property type="entry name" value="Vaccinia Virus protein VP39"/>
    <property type="match status" value="1"/>
</dbReference>
<evidence type="ECO:0000256" key="3">
    <source>
        <dbReference type="ARBA" id="ARBA00022679"/>
    </source>
</evidence>
<keyword evidence="6" id="KW-0238">DNA-binding</keyword>
<keyword evidence="2" id="KW-0489">Methyltransferase</keyword>
<evidence type="ECO:0000256" key="6">
    <source>
        <dbReference type="ARBA" id="ARBA00023125"/>
    </source>
</evidence>
<dbReference type="GO" id="GO:0009307">
    <property type="term" value="P:DNA restriction-modification system"/>
    <property type="evidence" value="ECO:0007669"/>
    <property type="project" value="UniProtKB-KW"/>
</dbReference>
<dbReference type="InterPro" id="IPR025931">
    <property type="entry name" value="TaqI_C"/>
</dbReference>
<dbReference type="EC" id="2.1.1.72" evidence="1"/>
<dbReference type="PROSITE" id="PS00092">
    <property type="entry name" value="N6_MTASE"/>
    <property type="match status" value="1"/>
</dbReference>
<dbReference type="Proteomes" id="UP000605846">
    <property type="component" value="Unassembled WGS sequence"/>
</dbReference>
<evidence type="ECO:0000256" key="2">
    <source>
        <dbReference type="ARBA" id="ARBA00022603"/>
    </source>
</evidence>
<dbReference type="GO" id="GO:0009007">
    <property type="term" value="F:site-specific DNA-methyltransferase (adenine-specific) activity"/>
    <property type="evidence" value="ECO:0007669"/>
    <property type="project" value="UniProtKB-EC"/>
</dbReference>
<dbReference type="SUPFAM" id="SSF53335">
    <property type="entry name" value="S-adenosyl-L-methionine-dependent methyltransferases"/>
    <property type="match status" value="1"/>
</dbReference>
<dbReference type="OrthoDB" id="2441416at2759"/>
<comment type="catalytic activity">
    <reaction evidence="7">
        <text>a 2'-deoxyadenosine in DNA + S-adenosyl-L-methionine = an N(6)-methyl-2'-deoxyadenosine in DNA + S-adenosyl-L-homocysteine + H(+)</text>
        <dbReference type="Rhea" id="RHEA:15197"/>
        <dbReference type="Rhea" id="RHEA-COMP:12418"/>
        <dbReference type="Rhea" id="RHEA-COMP:12419"/>
        <dbReference type="ChEBI" id="CHEBI:15378"/>
        <dbReference type="ChEBI" id="CHEBI:57856"/>
        <dbReference type="ChEBI" id="CHEBI:59789"/>
        <dbReference type="ChEBI" id="CHEBI:90615"/>
        <dbReference type="ChEBI" id="CHEBI:90616"/>
        <dbReference type="EC" id="2.1.1.72"/>
    </reaction>
</comment>
<dbReference type="PANTHER" id="PTHR33841:SF1">
    <property type="entry name" value="DNA METHYLTRANSFERASE A"/>
    <property type="match status" value="1"/>
</dbReference>
<gene>
    <name evidence="10" type="ORF">EC973_003821</name>
</gene>
<evidence type="ECO:0000256" key="1">
    <source>
        <dbReference type="ARBA" id="ARBA00011900"/>
    </source>
</evidence>